<evidence type="ECO:0000256" key="5">
    <source>
        <dbReference type="ARBA" id="ARBA00023136"/>
    </source>
</evidence>
<feature type="transmembrane region" description="Helical" evidence="6">
    <location>
        <begin position="210"/>
        <end position="230"/>
    </location>
</feature>
<feature type="transmembrane region" description="Helical" evidence="6">
    <location>
        <begin position="83"/>
        <end position="101"/>
    </location>
</feature>
<evidence type="ECO:0000256" key="2">
    <source>
        <dbReference type="ARBA" id="ARBA00022475"/>
    </source>
</evidence>
<comment type="caution">
    <text evidence="8">The sequence shown here is derived from an EMBL/GenBank/DDBJ whole genome shotgun (WGS) entry which is preliminary data.</text>
</comment>
<name>A0A9R1CQ49_9EURY</name>
<dbReference type="InterPro" id="IPR011701">
    <property type="entry name" value="MFS"/>
</dbReference>
<feature type="transmembrane region" description="Helical" evidence="6">
    <location>
        <begin position="369"/>
        <end position="391"/>
    </location>
</feature>
<dbReference type="CDD" id="cd17325">
    <property type="entry name" value="MFS_MdtG_SLC18_like"/>
    <property type="match status" value="1"/>
</dbReference>
<dbReference type="GO" id="GO:0005886">
    <property type="term" value="C:plasma membrane"/>
    <property type="evidence" value="ECO:0007669"/>
    <property type="project" value="UniProtKB-SubCell"/>
</dbReference>
<evidence type="ECO:0000313" key="8">
    <source>
        <dbReference type="EMBL" id="MCQ4332027.1"/>
    </source>
</evidence>
<dbReference type="Proteomes" id="UP001139494">
    <property type="component" value="Unassembled WGS sequence"/>
</dbReference>
<organism evidence="8 9">
    <name type="scientific">Natronomonas aquatica</name>
    <dbReference type="NCBI Taxonomy" id="2841590"/>
    <lineage>
        <taxon>Archaea</taxon>
        <taxon>Methanobacteriati</taxon>
        <taxon>Methanobacteriota</taxon>
        <taxon>Stenosarchaea group</taxon>
        <taxon>Halobacteria</taxon>
        <taxon>Halobacteriales</taxon>
        <taxon>Natronomonadaceae</taxon>
        <taxon>Natronomonas</taxon>
    </lineage>
</organism>
<feature type="transmembrane region" description="Helical" evidence="6">
    <location>
        <begin position="141"/>
        <end position="165"/>
    </location>
</feature>
<comment type="subcellular location">
    <subcellularLocation>
        <location evidence="1">Cell membrane</location>
        <topology evidence="1">Multi-pass membrane protein</topology>
    </subcellularLocation>
</comment>
<gene>
    <name evidence="8" type="ORF">KM295_00715</name>
</gene>
<keyword evidence="4 6" id="KW-1133">Transmembrane helix</keyword>
<keyword evidence="5 6" id="KW-0472">Membrane</keyword>
<feature type="transmembrane region" description="Helical" evidence="6">
    <location>
        <begin position="282"/>
        <end position="300"/>
    </location>
</feature>
<reference evidence="8" key="1">
    <citation type="journal article" date="2023" name="Front. Microbiol.">
        <title>Genomic-based phylogenetic and metabolic analyses of the genus Natronomonas, and description of Natronomonas aquatica sp. nov.</title>
        <authorList>
            <person name="Garcia-Roldan A."/>
            <person name="Duran-Viseras A."/>
            <person name="de la Haba R.R."/>
            <person name="Corral P."/>
            <person name="Sanchez-Porro C."/>
            <person name="Ventosa A."/>
        </authorList>
    </citation>
    <scope>NUCLEOTIDE SEQUENCE</scope>
    <source>
        <strain evidence="8">F2-12</strain>
    </source>
</reference>
<feature type="transmembrane region" description="Helical" evidence="6">
    <location>
        <begin position="21"/>
        <end position="39"/>
    </location>
</feature>
<feature type="transmembrane region" description="Helical" evidence="6">
    <location>
        <begin position="346"/>
        <end position="363"/>
    </location>
</feature>
<dbReference type="GO" id="GO:0022857">
    <property type="term" value="F:transmembrane transporter activity"/>
    <property type="evidence" value="ECO:0007669"/>
    <property type="project" value="InterPro"/>
</dbReference>
<proteinExistence type="predicted"/>
<dbReference type="InterPro" id="IPR020846">
    <property type="entry name" value="MFS_dom"/>
</dbReference>
<evidence type="ECO:0000256" key="3">
    <source>
        <dbReference type="ARBA" id="ARBA00022692"/>
    </source>
</evidence>
<evidence type="ECO:0000259" key="7">
    <source>
        <dbReference type="PROSITE" id="PS50850"/>
    </source>
</evidence>
<keyword evidence="2" id="KW-1003">Cell membrane</keyword>
<dbReference type="PANTHER" id="PTHR43124:SF3">
    <property type="entry name" value="CHLORAMPHENICOL EFFLUX PUMP RV0191"/>
    <property type="match status" value="1"/>
</dbReference>
<feature type="transmembrane region" description="Helical" evidence="6">
    <location>
        <begin position="51"/>
        <end position="71"/>
    </location>
</feature>
<dbReference type="PROSITE" id="PS50850">
    <property type="entry name" value="MFS"/>
    <property type="match status" value="1"/>
</dbReference>
<dbReference type="EMBL" id="JAHLKM010000001">
    <property type="protein sequence ID" value="MCQ4332027.1"/>
    <property type="molecule type" value="Genomic_DNA"/>
</dbReference>
<evidence type="ECO:0000256" key="4">
    <source>
        <dbReference type="ARBA" id="ARBA00022989"/>
    </source>
</evidence>
<dbReference type="PANTHER" id="PTHR43124">
    <property type="entry name" value="PURINE EFFLUX PUMP PBUE"/>
    <property type="match status" value="1"/>
</dbReference>
<sequence>MSGTHAEQGTEERRGRALGTLAFGTVALLAGQLVVSPLLPTITETFGITSGTAGAALTAMWACGALSMYPGGRLSDTLGRRPVLVVALLVASVGLCLAALAPNFPTFMLALSLIGVGIGLYEPTSMATVADLFTARRGRAYGVISACYNVGSGVAAGLAIAALSVGSWRSAFLPAVGGLLFVGWLLHRFLSAPYTPSWVRLRPGESFRRVFVTTELRYLLVLFCVNMFLWQGSISFFPTLLQSDLGVAPTASTVAFASIFAIGLVMSPAVGTLGDRVGHRRVGLLTPVVGTVGLAILLFVPTGPGLVVGTGLFAVGMVTFWPVMTADLIGALDDETMGADYGITRALFYGFGSLGPSYVGFAAERTSFVVAYAGLGGCFLVSAVVFVRIVWFGSTDG</sequence>
<feature type="transmembrane region" description="Helical" evidence="6">
    <location>
        <begin position="107"/>
        <end position="129"/>
    </location>
</feature>
<dbReference type="RefSeq" id="WP_256027937.1">
    <property type="nucleotide sequence ID" value="NZ_JAHLKM010000001.1"/>
</dbReference>
<keyword evidence="9" id="KW-1185">Reference proteome</keyword>
<dbReference type="Pfam" id="PF07690">
    <property type="entry name" value="MFS_1"/>
    <property type="match status" value="1"/>
</dbReference>
<dbReference type="Gene3D" id="1.20.1250.20">
    <property type="entry name" value="MFS general substrate transporter like domains"/>
    <property type="match status" value="2"/>
</dbReference>
<evidence type="ECO:0000256" key="6">
    <source>
        <dbReference type="SAM" id="Phobius"/>
    </source>
</evidence>
<dbReference type="InterPro" id="IPR050189">
    <property type="entry name" value="MFS_Efflux_Transporters"/>
</dbReference>
<evidence type="ECO:0000313" key="9">
    <source>
        <dbReference type="Proteomes" id="UP001139494"/>
    </source>
</evidence>
<dbReference type="AlphaFoldDB" id="A0A9R1CQ49"/>
<dbReference type="InterPro" id="IPR036259">
    <property type="entry name" value="MFS_trans_sf"/>
</dbReference>
<protein>
    <submittedName>
        <fullName evidence="8">MFS transporter</fullName>
    </submittedName>
</protein>
<feature type="domain" description="Major facilitator superfamily (MFS) profile" evidence="7">
    <location>
        <begin position="17"/>
        <end position="394"/>
    </location>
</feature>
<evidence type="ECO:0000256" key="1">
    <source>
        <dbReference type="ARBA" id="ARBA00004651"/>
    </source>
</evidence>
<accession>A0A9R1CQ49</accession>
<dbReference type="SUPFAM" id="SSF103473">
    <property type="entry name" value="MFS general substrate transporter"/>
    <property type="match status" value="1"/>
</dbReference>
<keyword evidence="3 6" id="KW-0812">Transmembrane</keyword>
<feature type="transmembrane region" description="Helical" evidence="6">
    <location>
        <begin position="171"/>
        <end position="190"/>
    </location>
</feature>
<feature type="transmembrane region" description="Helical" evidence="6">
    <location>
        <begin position="250"/>
        <end position="270"/>
    </location>
</feature>